<comment type="caution">
    <text evidence="3">The sequence shown here is derived from an EMBL/GenBank/DDBJ whole genome shotgun (WGS) entry which is preliminary data.</text>
</comment>
<keyword evidence="4" id="KW-1185">Reference proteome</keyword>
<proteinExistence type="predicted"/>
<dbReference type="Pfam" id="PF01882">
    <property type="entry name" value="DUF58"/>
    <property type="match status" value="1"/>
</dbReference>
<name>A0A3D9V6L2_THECX</name>
<dbReference type="EMBL" id="QTUC01000001">
    <property type="protein sequence ID" value="REF35830.1"/>
    <property type="molecule type" value="Genomic_DNA"/>
</dbReference>
<feature type="region of interest" description="Disordered" evidence="1">
    <location>
        <begin position="249"/>
        <end position="269"/>
    </location>
</feature>
<dbReference type="AlphaFoldDB" id="A0A3D9V6L2"/>
<evidence type="ECO:0000256" key="1">
    <source>
        <dbReference type="SAM" id="MobiDB-lite"/>
    </source>
</evidence>
<evidence type="ECO:0000313" key="3">
    <source>
        <dbReference type="EMBL" id="REF35830.1"/>
    </source>
</evidence>
<protein>
    <submittedName>
        <fullName evidence="3">Uncharacterized protein (DUF58 family)</fullName>
    </submittedName>
</protein>
<dbReference type="Proteomes" id="UP000256485">
    <property type="component" value="Unassembled WGS sequence"/>
</dbReference>
<dbReference type="PANTHER" id="PTHR33608">
    <property type="entry name" value="BLL2464 PROTEIN"/>
    <property type="match status" value="1"/>
</dbReference>
<dbReference type="InterPro" id="IPR002881">
    <property type="entry name" value="DUF58"/>
</dbReference>
<reference evidence="3 4" key="1">
    <citation type="submission" date="2018-08" db="EMBL/GenBank/DDBJ databases">
        <title>Sequencing the genomes of 1000 actinobacteria strains.</title>
        <authorList>
            <person name="Klenk H.-P."/>
        </authorList>
    </citation>
    <scope>NUCLEOTIDE SEQUENCE [LARGE SCALE GENOMIC DNA]</scope>
    <source>
        <strain evidence="3 4">DSM 22891</strain>
    </source>
</reference>
<accession>A0A3D9V6L2</accession>
<dbReference type="PANTHER" id="PTHR33608:SF14">
    <property type="entry name" value="POSSIBLE CONSERVED SECRETED PROTEIN"/>
    <property type="match status" value="1"/>
</dbReference>
<evidence type="ECO:0000259" key="2">
    <source>
        <dbReference type="Pfam" id="PF01882"/>
    </source>
</evidence>
<feature type="domain" description="DUF58" evidence="2">
    <location>
        <begin position="198"/>
        <end position="241"/>
    </location>
</feature>
<evidence type="ECO:0000313" key="4">
    <source>
        <dbReference type="Proteomes" id="UP000256485"/>
    </source>
</evidence>
<sequence>MAPDWTPTPALRRALIVVLVLCVGAVVTGRVDLAVLAAPFVLGTATALGSRPRGRPTVTLVVERSRLTEGERLTAHVAIDAIDHAAPLDLVVVRREPEAWWAGQQRTSVATSVRGRAELTFEGEALRWGRHTIAPVRALAFTCDALLEGQPVASEPVPVAVFPRSEPFEADETMPTAAGLVGVHRSRRYGDGGELAGIRQFAPGDRLRRIDWRASLRTRQLHVAQTFSDRDAELVLILDVLHEVALDGPSSRPWSGGHRDVGQSGGSASVTDTTVRAAAGITQHYAERGDRVRLLEYGGRNRALRAGTGRRHVLTVLEWLLAVSPGEGPHDPSDNFLRRHTLPHAALIVVLTPLVDRRSVALLARLARSGRSVVAVDTLPTGARPPRTSAWSDAAFGLWRLQRQNTVAQLLAHGVPVVRWSGAGSLDLVLRDITRMAAGRR</sequence>
<organism evidence="3 4">
    <name type="scientific">Thermasporomyces composti</name>
    <dbReference type="NCBI Taxonomy" id="696763"/>
    <lineage>
        <taxon>Bacteria</taxon>
        <taxon>Bacillati</taxon>
        <taxon>Actinomycetota</taxon>
        <taxon>Actinomycetes</taxon>
        <taxon>Propionibacteriales</taxon>
        <taxon>Nocardioidaceae</taxon>
        <taxon>Thermasporomyces</taxon>
    </lineage>
</organism>
<gene>
    <name evidence="3" type="ORF">DFJ64_1222</name>
</gene>
<dbReference type="RefSeq" id="WP_245940964.1">
    <property type="nucleotide sequence ID" value="NZ_QTUC01000001.1"/>
</dbReference>